<evidence type="ECO:0000256" key="7">
    <source>
        <dbReference type="RuleBase" id="RU000461"/>
    </source>
</evidence>
<dbReference type="CDD" id="cd11029">
    <property type="entry name" value="CYP107-like"/>
    <property type="match status" value="1"/>
</dbReference>
<dbReference type="Proteomes" id="UP000542674">
    <property type="component" value="Unassembled WGS sequence"/>
</dbReference>
<keyword evidence="3 7" id="KW-0479">Metal-binding</keyword>
<dbReference type="GO" id="GO:0005506">
    <property type="term" value="F:iron ion binding"/>
    <property type="evidence" value="ECO:0007669"/>
    <property type="project" value="InterPro"/>
</dbReference>
<evidence type="ECO:0000256" key="1">
    <source>
        <dbReference type="ARBA" id="ARBA00010617"/>
    </source>
</evidence>
<gene>
    <name evidence="8" type="ORF">F4559_004659</name>
</gene>
<dbReference type="PROSITE" id="PS00086">
    <property type="entry name" value="CYTOCHROME_P450"/>
    <property type="match status" value="1"/>
</dbReference>
<evidence type="ECO:0000256" key="5">
    <source>
        <dbReference type="ARBA" id="ARBA00023004"/>
    </source>
</evidence>
<keyword evidence="6 7" id="KW-0503">Monooxygenase</keyword>
<keyword evidence="5 7" id="KW-0408">Iron</keyword>
<evidence type="ECO:0000313" key="9">
    <source>
        <dbReference type="Proteomes" id="UP000542674"/>
    </source>
</evidence>
<evidence type="ECO:0000313" key="8">
    <source>
        <dbReference type="EMBL" id="MBB4967300.1"/>
    </source>
</evidence>
<dbReference type="AlphaFoldDB" id="A0A7W7T685"/>
<dbReference type="RefSeq" id="WP_184671900.1">
    <property type="nucleotide sequence ID" value="NZ_BAABAI010000009.1"/>
</dbReference>
<dbReference type="InterPro" id="IPR002397">
    <property type="entry name" value="Cyt_P450_B"/>
</dbReference>
<sequence>MSAADASPIALDEDFVQRRHTFHQRLREDGGGAVRRAVLPGGLPVWLVVGYDEAKEALAHPALSKDSRRAAPLHDKQEEQGVQVTRLARILQSHMLNQDPPDHTRLRRLVTAEFTQRRVELLRPWVEQVVDGLLDGFADRDRVDLLGDFAFPLTVTVIGELFGVPEDERAEFRVISDGIAFGATPAEMGAASARMADYLADLVARKRAGTDEDLLAALVRARDDEDRLDEDELVAMAFLMLTAGYESTAHLIGNGVLTLLTHADQLDRLRRDPALLPDAVEEVLRFEGPGTTTTLRFAAEPVRLGDVDIAAGEFVLVLVGPVNRDAERFADSDRFDVGRADNRHLAFGHGVHRCLGAPLARLEGQVALGRLVDRFPHLALAVAPEELRWKDSVLFHGLTELPVVPKSLEDQ</sequence>
<keyword evidence="2 7" id="KW-0349">Heme</keyword>
<reference evidence="8 9" key="1">
    <citation type="submission" date="2020-08" db="EMBL/GenBank/DDBJ databases">
        <title>Sequencing the genomes of 1000 actinobacteria strains.</title>
        <authorList>
            <person name="Klenk H.-P."/>
        </authorList>
    </citation>
    <scope>NUCLEOTIDE SEQUENCE [LARGE SCALE GENOMIC DNA]</scope>
    <source>
        <strain evidence="8 9">DSM 45084</strain>
    </source>
</reference>
<dbReference type="GO" id="GO:0004497">
    <property type="term" value="F:monooxygenase activity"/>
    <property type="evidence" value="ECO:0007669"/>
    <property type="project" value="UniProtKB-KW"/>
</dbReference>
<dbReference type="InterPro" id="IPR001128">
    <property type="entry name" value="Cyt_P450"/>
</dbReference>
<dbReference type="GO" id="GO:0020037">
    <property type="term" value="F:heme binding"/>
    <property type="evidence" value="ECO:0007669"/>
    <property type="project" value="InterPro"/>
</dbReference>
<dbReference type="GO" id="GO:0016705">
    <property type="term" value="F:oxidoreductase activity, acting on paired donors, with incorporation or reduction of molecular oxygen"/>
    <property type="evidence" value="ECO:0007669"/>
    <property type="project" value="InterPro"/>
</dbReference>
<evidence type="ECO:0000256" key="3">
    <source>
        <dbReference type="ARBA" id="ARBA00022723"/>
    </source>
</evidence>
<dbReference type="Gene3D" id="1.10.630.10">
    <property type="entry name" value="Cytochrome P450"/>
    <property type="match status" value="1"/>
</dbReference>
<dbReference type="InterPro" id="IPR036396">
    <property type="entry name" value="Cyt_P450_sf"/>
</dbReference>
<comment type="caution">
    <text evidence="8">The sequence shown here is derived from an EMBL/GenBank/DDBJ whole genome shotgun (WGS) entry which is preliminary data.</text>
</comment>
<keyword evidence="4 7" id="KW-0560">Oxidoreductase</keyword>
<protein>
    <submittedName>
        <fullName evidence="8">Cytochrome P450</fullName>
    </submittedName>
</protein>
<proteinExistence type="inferred from homology"/>
<dbReference type="Pfam" id="PF00067">
    <property type="entry name" value="p450"/>
    <property type="match status" value="1"/>
</dbReference>
<keyword evidence="9" id="KW-1185">Reference proteome</keyword>
<dbReference type="SUPFAM" id="SSF48264">
    <property type="entry name" value="Cytochrome P450"/>
    <property type="match status" value="1"/>
</dbReference>
<evidence type="ECO:0000256" key="6">
    <source>
        <dbReference type="ARBA" id="ARBA00023033"/>
    </source>
</evidence>
<name>A0A7W7T685_9PSEU</name>
<dbReference type="FunFam" id="1.10.630.10:FF:000018">
    <property type="entry name" value="Cytochrome P450 monooxygenase"/>
    <property type="match status" value="1"/>
</dbReference>
<accession>A0A7W7T685</accession>
<dbReference type="EMBL" id="JACHJS010000001">
    <property type="protein sequence ID" value="MBB4967300.1"/>
    <property type="molecule type" value="Genomic_DNA"/>
</dbReference>
<dbReference type="PANTHER" id="PTHR46696:SF1">
    <property type="entry name" value="CYTOCHROME P450 YJIB-RELATED"/>
    <property type="match status" value="1"/>
</dbReference>
<evidence type="ECO:0000256" key="4">
    <source>
        <dbReference type="ARBA" id="ARBA00023002"/>
    </source>
</evidence>
<dbReference type="PRINTS" id="PR00359">
    <property type="entry name" value="BP450"/>
</dbReference>
<dbReference type="PANTHER" id="PTHR46696">
    <property type="entry name" value="P450, PUTATIVE (EUROFUNG)-RELATED"/>
    <property type="match status" value="1"/>
</dbReference>
<organism evidence="8 9">
    <name type="scientific">Saccharothrix violaceirubra</name>
    <dbReference type="NCBI Taxonomy" id="413306"/>
    <lineage>
        <taxon>Bacteria</taxon>
        <taxon>Bacillati</taxon>
        <taxon>Actinomycetota</taxon>
        <taxon>Actinomycetes</taxon>
        <taxon>Pseudonocardiales</taxon>
        <taxon>Pseudonocardiaceae</taxon>
        <taxon>Saccharothrix</taxon>
    </lineage>
</organism>
<dbReference type="InterPro" id="IPR017972">
    <property type="entry name" value="Cyt_P450_CS"/>
</dbReference>
<evidence type="ECO:0000256" key="2">
    <source>
        <dbReference type="ARBA" id="ARBA00022617"/>
    </source>
</evidence>
<comment type="similarity">
    <text evidence="1 7">Belongs to the cytochrome P450 family.</text>
</comment>